<dbReference type="Proteomes" id="UP000281498">
    <property type="component" value="Unassembled WGS sequence"/>
</dbReference>
<name>A0A3A9KNG5_9BACI</name>
<keyword evidence="2" id="KW-0808">Transferase</keyword>
<gene>
    <name evidence="2" type="ORF">CR203_15385</name>
</gene>
<dbReference type="InterPro" id="IPR017255">
    <property type="entry name" value="AcTrfase_GNAT_prd"/>
</dbReference>
<dbReference type="EMBL" id="PDOE01000007">
    <property type="protein sequence ID" value="RKL66276.1"/>
    <property type="molecule type" value="Genomic_DNA"/>
</dbReference>
<dbReference type="OrthoDB" id="9773249at2"/>
<dbReference type="PROSITE" id="PS51186">
    <property type="entry name" value="GNAT"/>
    <property type="match status" value="1"/>
</dbReference>
<dbReference type="PANTHER" id="PTHR43415:SF3">
    <property type="entry name" value="GNAT-FAMILY ACETYLTRANSFERASE"/>
    <property type="match status" value="1"/>
</dbReference>
<comment type="caution">
    <text evidence="2">The sequence shown here is derived from an EMBL/GenBank/DDBJ whole genome shotgun (WGS) entry which is preliminary data.</text>
</comment>
<sequence length="165" mass="18765">MKVREIETSDAEKLANLTKRVDESSQYMLWESGERDIQAKNQLTMIKGMKDAENSTILVAEKDNDLVGYLIAIGGNARRNRYSAYIVTGILKAYRGQGIGTKLFNELEQWAASNNIRRLELTVVTKNEGGLRLYKKVGFEMEGIKRNSLIIDGDFVDEYYMSKLL</sequence>
<accession>A0A3A9KNG5</accession>
<proteinExistence type="predicted"/>
<protein>
    <submittedName>
        <fullName evidence="2">GNAT family N-acetyltransferase</fullName>
    </submittedName>
</protein>
<dbReference type="SUPFAM" id="SSF55729">
    <property type="entry name" value="Acyl-CoA N-acyltransferases (Nat)"/>
    <property type="match status" value="1"/>
</dbReference>
<dbReference type="InterPro" id="IPR000182">
    <property type="entry name" value="GNAT_dom"/>
</dbReference>
<dbReference type="Gene3D" id="3.40.630.30">
    <property type="match status" value="1"/>
</dbReference>
<keyword evidence="3" id="KW-1185">Reference proteome</keyword>
<dbReference type="RefSeq" id="WP_110939057.1">
    <property type="nucleotide sequence ID" value="NZ_KZ614148.1"/>
</dbReference>
<evidence type="ECO:0000259" key="1">
    <source>
        <dbReference type="PROSITE" id="PS51186"/>
    </source>
</evidence>
<feature type="domain" description="N-acetyltransferase" evidence="1">
    <location>
        <begin position="1"/>
        <end position="165"/>
    </location>
</feature>
<evidence type="ECO:0000313" key="3">
    <source>
        <dbReference type="Proteomes" id="UP000281498"/>
    </source>
</evidence>
<dbReference type="PANTHER" id="PTHR43415">
    <property type="entry name" value="SPERMIDINE N(1)-ACETYLTRANSFERASE"/>
    <property type="match status" value="1"/>
</dbReference>
<dbReference type="InterPro" id="IPR016181">
    <property type="entry name" value="Acyl_CoA_acyltransferase"/>
</dbReference>
<dbReference type="Pfam" id="PF00583">
    <property type="entry name" value="Acetyltransf_1"/>
    <property type="match status" value="1"/>
</dbReference>
<dbReference type="AlphaFoldDB" id="A0A3A9KNG5"/>
<organism evidence="2 3">
    <name type="scientific">Salipaludibacillus neizhouensis</name>
    <dbReference type="NCBI Taxonomy" id="885475"/>
    <lineage>
        <taxon>Bacteria</taxon>
        <taxon>Bacillati</taxon>
        <taxon>Bacillota</taxon>
        <taxon>Bacilli</taxon>
        <taxon>Bacillales</taxon>
        <taxon>Bacillaceae</taxon>
    </lineage>
</organism>
<dbReference type="GO" id="GO:0016747">
    <property type="term" value="F:acyltransferase activity, transferring groups other than amino-acyl groups"/>
    <property type="evidence" value="ECO:0007669"/>
    <property type="project" value="InterPro"/>
</dbReference>
<reference evidence="2 3" key="1">
    <citation type="submission" date="2017-10" db="EMBL/GenBank/DDBJ databases">
        <title>Bacillus sp. nov., a halophilic bacterium isolated from a Keqin Lake.</title>
        <authorList>
            <person name="Wang H."/>
        </authorList>
    </citation>
    <scope>NUCLEOTIDE SEQUENCE [LARGE SCALE GENOMIC DNA]</scope>
    <source>
        <strain evidence="2 3">KCTC 13187</strain>
    </source>
</reference>
<evidence type="ECO:0000313" key="2">
    <source>
        <dbReference type="EMBL" id="RKL66276.1"/>
    </source>
</evidence>
<dbReference type="PIRSF" id="PIRSF037663">
    <property type="entry name" value="Acetyltransf_GNAT_prd"/>
    <property type="match status" value="1"/>
</dbReference>
<dbReference type="CDD" id="cd04301">
    <property type="entry name" value="NAT_SF"/>
    <property type="match status" value="1"/>
</dbReference>